<keyword evidence="4 5" id="KW-0274">FAD</keyword>
<dbReference type="EMBL" id="BNJJ01000003">
    <property type="protein sequence ID" value="GHO83036.1"/>
    <property type="molecule type" value="Genomic_DNA"/>
</dbReference>
<dbReference type="PIRSF" id="PIRSF016578">
    <property type="entry name" value="HsaA"/>
    <property type="match status" value="1"/>
</dbReference>
<evidence type="ECO:0000313" key="10">
    <source>
        <dbReference type="Proteomes" id="UP000635565"/>
    </source>
</evidence>
<dbReference type="PANTHER" id="PTHR43884">
    <property type="entry name" value="ACYL-COA DEHYDROGENASE"/>
    <property type="match status" value="1"/>
</dbReference>
<name>A0ABQ3VC32_9CHLR</name>
<feature type="domain" description="Acyl-CoA oxidase/dehydrogenase middle" evidence="7">
    <location>
        <begin position="122"/>
        <end position="217"/>
    </location>
</feature>
<dbReference type="InterPro" id="IPR013786">
    <property type="entry name" value="AcylCoA_DH/ox_N"/>
</dbReference>
<dbReference type="Pfam" id="PF00441">
    <property type="entry name" value="Acyl-CoA_dh_1"/>
    <property type="match status" value="1"/>
</dbReference>
<dbReference type="RefSeq" id="WP_201360692.1">
    <property type="nucleotide sequence ID" value="NZ_BNJJ01000003.1"/>
</dbReference>
<dbReference type="Pfam" id="PF02771">
    <property type="entry name" value="Acyl-CoA_dh_N"/>
    <property type="match status" value="1"/>
</dbReference>
<dbReference type="Pfam" id="PF02770">
    <property type="entry name" value="Acyl-CoA_dh_M"/>
    <property type="match status" value="1"/>
</dbReference>
<evidence type="ECO:0000256" key="3">
    <source>
        <dbReference type="ARBA" id="ARBA00022630"/>
    </source>
</evidence>
<reference evidence="9 10" key="1">
    <citation type="journal article" date="2021" name="Int. J. Syst. Evol. Microbiol.">
        <title>Reticulibacter mediterranei gen. nov., sp. nov., within the new family Reticulibacteraceae fam. nov., and Ktedonospora formicarum gen. nov., sp. nov., Ktedonobacter robiniae sp. nov., Dictyobacter formicarum sp. nov. and Dictyobacter arantiisoli sp. nov., belonging to the class Ktedonobacteria.</title>
        <authorList>
            <person name="Yabe S."/>
            <person name="Zheng Y."/>
            <person name="Wang C.M."/>
            <person name="Sakai Y."/>
            <person name="Abe K."/>
            <person name="Yokota A."/>
            <person name="Donadio S."/>
            <person name="Cavaletti L."/>
            <person name="Monciardini P."/>
        </authorList>
    </citation>
    <scope>NUCLEOTIDE SEQUENCE [LARGE SCALE GENOMIC DNA]</scope>
    <source>
        <strain evidence="9 10">SOSP1-9</strain>
    </source>
</reference>
<dbReference type="InterPro" id="IPR036250">
    <property type="entry name" value="AcylCo_DH-like_C"/>
</dbReference>
<evidence type="ECO:0000256" key="1">
    <source>
        <dbReference type="ARBA" id="ARBA00001974"/>
    </source>
</evidence>
<sequence length="382" mass="41337">MAVSHVIDDERALIDAIREIAQERVAPRAAEIDHSGTFPWDMKELLAQQDILGMPFPSEYGGIGASELAIVMAIEELSRCCATTGLLLAVQQLGSLPILLFGNEQQKQKYFPRLATGEWLAAFGLTEAGSGSDAAAMTTTAVRKGDTYILNGSKRFITNGGLAQVNSVFAQTDASKGTRGISAFIVEKDFPGFSVGRIEDKMGIKGSQTAELIFNNCEVPAENLLGREGDGFKLAMMTLDRTRPGIGAQAVGIAQGALDLAVAYSKQRVQFNKPIAENQGIQFMLADMATSVEAARLLVYNAAEMIDRGDKNFGKYSAMAKMFASDAAISVTNDAIQVLGGYGYMKEYPAERMMRDAKITQIYEGTNQIQRLVIARSLLMEQ</sequence>
<comment type="cofactor">
    <cofactor evidence="1 5">
        <name>FAD</name>
        <dbReference type="ChEBI" id="CHEBI:57692"/>
    </cofactor>
</comment>
<keyword evidence="5" id="KW-0560">Oxidoreductase</keyword>
<evidence type="ECO:0000259" key="7">
    <source>
        <dbReference type="Pfam" id="PF02770"/>
    </source>
</evidence>
<dbReference type="PANTHER" id="PTHR43884:SF12">
    <property type="entry name" value="ISOVALERYL-COA DEHYDROGENASE, MITOCHONDRIAL-RELATED"/>
    <property type="match status" value="1"/>
</dbReference>
<dbReference type="Gene3D" id="1.10.540.10">
    <property type="entry name" value="Acyl-CoA dehydrogenase/oxidase, N-terminal domain"/>
    <property type="match status" value="1"/>
</dbReference>
<dbReference type="Proteomes" id="UP000635565">
    <property type="component" value="Unassembled WGS sequence"/>
</dbReference>
<organism evidence="9 10">
    <name type="scientific">Dictyobacter formicarum</name>
    <dbReference type="NCBI Taxonomy" id="2778368"/>
    <lineage>
        <taxon>Bacteria</taxon>
        <taxon>Bacillati</taxon>
        <taxon>Chloroflexota</taxon>
        <taxon>Ktedonobacteria</taxon>
        <taxon>Ktedonobacterales</taxon>
        <taxon>Dictyobacteraceae</taxon>
        <taxon>Dictyobacter</taxon>
    </lineage>
</organism>
<dbReference type="SUPFAM" id="SSF47203">
    <property type="entry name" value="Acyl-CoA dehydrogenase C-terminal domain-like"/>
    <property type="match status" value="1"/>
</dbReference>
<dbReference type="InterPro" id="IPR006091">
    <property type="entry name" value="Acyl-CoA_Oxase/DH_mid-dom"/>
</dbReference>
<keyword evidence="3 5" id="KW-0285">Flavoprotein</keyword>
<dbReference type="Gene3D" id="1.20.140.10">
    <property type="entry name" value="Butyryl-CoA Dehydrogenase, subunit A, domain 3"/>
    <property type="match status" value="1"/>
</dbReference>
<evidence type="ECO:0000256" key="5">
    <source>
        <dbReference type="RuleBase" id="RU362125"/>
    </source>
</evidence>
<keyword evidence="10" id="KW-1185">Reference proteome</keyword>
<dbReference type="PROSITE" id="PS00072">
    <property type="entry name" value="ACYL_COA_DH_1"/>
    <property type="match status" value="1"/>
</dbReference>
<evidence type="ECO:0000259" key="6">
    <source>
        <dbReference type="Pfam" id="PF00441"/>
    </source>
</evidence>
<evidence type="ECO:0000259" key="8">
    <source>
        <dbReference type="Pfam" id="PF02771"/>
    </source>
</evidence>
<evidence type="ECO:0000256" key="4">
    <source>
        <dbReference type="ARBA" id="ARBA00022827"/>
    </source>
</evidence>
<dbReference type="InterPro" id="IPR037069">
    <property type="entry name" value="AcylCoA_DH/ox_N_sf"/>
</dbReference>
<evidence type="ECO:0000313" key="9">
    <source>
        <dbReference type="EMBL" id="GHO83036.1"/>
    </source>
</evidence>
<dbReference type="PROSITE" id="PS00073">
    <property type="entry name" value="ACYL_COA_DH_2"/>
    <property type="match status" value="1"/>
</dbReference>
<dbReference type="SUPFAM" id="SSF56645">
    <property type="entry name" value="Acyl-CoA dehydrogenase NM domain-like"/>
    <property type="match status" value="1"/>
</dbReference>
<dbReference type="InterPro" id="IPR009100">
    <property type="entry name" value="AcylCoA_DH/oxidase_NM_dom_sf"/>
</dbReference>
<accession>A0ABQ3VC32</accession>
<dbReference type="Gene3D" id="2.40.110.10">
    <property type="entry name" value="Butyryl-CoA Dehydrogenase, subunit A, domain 2"/>
    <property type="match status" value="1"/>
</dbReference>
<protein>
    <submittedName>
        <fullName evidence="9">Acyl-CoA dehydrogenase</fullName>
    </submittedName>
</protein>
<proteinExistence type="inferred from homology"/>
<dbReference type="InterPro" id="IPR006089">
    <property type="entry name" value="Acyl-CoA_DH_CS"/>
</dbReference>
<feature type="domain" description="Acyl-CoA dehydrogenase/oxidase N-terminal" evidence="8">
    <location>
        <begin position="8"/>
        <end position="118"/>
    </location>
</feature>
<gene>
    <name evidence="9" type="ORF">KSZ_10420</name>
</gene>
<comment type="caution">
    <text evidence="9">The sequence shown here is derived from an EMBL/GenBank/DDBJ whole genome shotgun (WGS) entry which is preliminary data.</text>
</comment>
<dbReference type="CDD" id="cd01158">
    <property type="entry name" value="SCAD_SBCAD"/>
    <property type="match status" value="1"/>
</dbReference>
<evidence type="ECO:0000256" key="2">
    <source>
        <dbReference type="ARBA" id="ARBA00009347"/>
    </source>
</evidence>
<comment type="similarity">
    <text evidence="2 5">Belongs to the acyl-CoA dehydrogenase family.</text>
</comment>
<dbReference type="InterPro" id="IPR009075">
    <property type="entry name" value="AcylCo_DH/oxidase_C"/>
</dbReference>
<feature type="domain" description="Acyl-CoA dehydrogenase/oxidase C-terminal" evidence="6">
    <location>
        <begin position="229"/>
        <end position="379"/>
    </location>
</feature>
<dbReference type="InterPro" id="IPR046373">
    <property type="entry name" value="Acyl-CoA_Oxase/DH_mid-dom_sf"/>
</dbReference>